<proteinExistence type="predicted"/>
<keyword evidence="2" id="KW-1185">Reference proteome</keyword>
<dbReference type="EMBL" id="CP144700">
    <property type="protein sequence ID" value="WVZ22745.1"/>
    <property type="molecule type" value="Genomic_DNA"/>
</dbReference>
<evidence type="ECO:0000313" key="1">
    <source>
        <dbReference type="EMBL" id="WVZ22745.1"/>
    </source>
</evidence>
<name>A0AAQ3P823_VIGMU</name>
<gene>
    <name evidence="1" type="ORF">V8G54_001289</name>
</gene>
<reference evidence="1 2" key="1">
    <citation type="journal article" date="2023" name="Life. Sci Alliance">
        <title>Evolutionary insights into 3D genome organization and epigenetic landscape of Vigna mungo.</title>
        <authorList>
            <person name="Junaid A."/>
            <person name="Singh B."/>
            <person name="Bhatia S."/>
        </authorList>
    </citation>
    <scope>NUCLEOTIDE SEQUENCE [LARGE SCALE GENOMIC DNA]</scope>
    <source>
        <strain evidence="1">Urdbean</strain>
    </source>
</reference>
<accession>A0AAQ3P823</accession>
<dbReference type="Proteomes" id="UP001374535">
    <property type="component" value="Chromosome 1"/>
</dbReference>
<organism evidence="1 2">
    <name type="scientific">Vigna mungo</name>
    <name type="common">Black gram</name>
    <name type="synonym">Phaseolus mungo</name>
    <dbReference type="NCBI Taxonomy" id="3915"/>
    <lineage>
        <taxon>Eukaryota</taxon>
        <taxon>Viridiplantae</taxon>
        <taxon>Streptophyta</taxon>
        <taxon>Embryophyta</taxon>
        <taxon>Tracheophyta</taxon>
        <taxon>Spermatophyta</taxon>
        <taxon>Magnoliopsida</taxon>
        <taxon>eudicotyledons</taxon>
        <taxon>Gunneridae</taxon>
        <taxon>Pentapetalae</taxon>
        <taxon>rosids</taxon>
        <taxon>fabids</taxon>
        <taxon>Fabales</taxon>
        <taxon>Fabaceae</taxon>
        <taxon>Papilionoideae</taxon>
        <taxon>50 kb inversion clade</taxon>
        <taxon>NPAAA clade</taxon>
        <taxon>indigoferoid/millettioid clade</taxon>
        <taxon>Phaseoleae</taxon>
        <taxon>Vigna</taxon>
    </lineage>
</organism>
<protein>
    <submittedName>
        <fullName evidence="1">Uncharacterized protein</fullName>
    </submittedName>
</protein>
<sequence length="102" mass="11408">MRRRTGLGVRLTVHNQFQFLVTVFKLDGSLLFIRVTSHVTTESLQRWETFPAFFAEPLLLFIVGTGNTTSTTTTRAGMHKPHCFLGVLSETINGVPDNIFAP</sequence>
<evidence type="ECO:0000313" key="2">
    <source>
        <dbReference type="Proteomes" id="UP001374535"/>
    </source>
</evidence>
<dbReference type="AlphaFoldDB" id="A0AAQ3P823"/>